<dbReference type="Pfam" id="PF00646">
    <property type="entry name" value="F-box"/>
    <property type="match status" value="1"/>
</dbReference>
<name>Q9TZG4_CAEEL</name>
<protein>
    <submittedName>
        <fullName evidence="3">F-box domain-containing protein</fullName>
    </submittedName>
</protein>
<evidence type="ECO:0000313" key="3">
    <source>
        <dbReference type="EMBL" id="CCD71280.1"/>
    </source>
</evidence>
<dbReference type="KEGG" id="cel:CELE_F58E1.8"/>
<accession>Q9TZG4</accession>
<dbReference type="PANTHER" id="PTHR22899:SF0">
    <property type="entry name" value="F-BOX ASSOCIATED DOMAIN-CONTAINING PROTEIN-RELATED"/>
    <property type="match status" value="1"/>
</dbReference>
<gene>
    <name evidence="3 5" type="primary">fbxb-18</name>
    <name evidence="3" type="ORF">CELE_F58E1.8</name>
    <name evidence="5" type="ORF">F58E1.8</name>
</gene>
<dbReference type="UCSC" id="F58E1.8">
    <property type="organism name" value="c. elegans"/>
</dbReference>
<dbReference type="AGR" id="WB:WBGene00019039"/>
<keyword evidence="4" id="KW-1185">Reference proteome</keyword>
<dbReference type="InterPro" id="IPR001810">
    <property type="entry name" value="F-box_dom"/>
</dbReference>
<dbReference type="FunCoup" id="Q9TZG4">
    <property type="interactions" value="811"/>
</dbReference>
<dbReference type="WormBase" id="F58E1.8">
    <property type="protein sequence ID" value="CE46253"/>
    <property type="gene ID" value="WBGene00019039"/>
    <property type="gene designation" value="fbxb-18"/>
</dbReference>
<dbReference type="PhylomeDB" id="Q9TZG4"/>
<evidence type="ECO:0000259" key="1">
    <source>
        <dbReference type="Pfam" id="PF00646"/>
    </source>
</evidence>
<feature type="domain" description="Sdz-33 F-box" evidence="2">
    <location>
        <begin position="182"/>
        <end position="238"/>
    </location>
</feature>
<organism evidence="3 4">
    <name type="scientific">Caenorhabditis elegans</name>
    <dbReference type="NCBI Taxonomy" id="6239"/>
    <lineage>
        <taxon>Eukaryota</taxon>
        <taxon>Metazoa</taxon>
        <taxon>Ecdysozoa</taxon>
        <taxon>Nematoda</taxon>
        <taxon>Chromadorea</taxon>
        <taxon>Rhabditida</taxon>
        <taxon>Rhabditina</taxon>
        <taxon>Rhabditomorpha</taxon>
        <taxon>Rhabditoidea</taxon>
        <taxon>Rhabditidae</taxon>
        <taxon>Peloderinae</taxon>
        <taxon>Caenorhabditis</taxon>
    </lineage>
</organism>
<dbReference type="InterPro" id="IPR053222">
    <property type="entry name" value="Zygotic_Embryogenesis-Asso"/>
</dbReference>
<dbReference type="InParanoid" id="Q9TZG4"/>
<evidence type="ECO:0000313" key="5">
    <source>
        <dbReference type="WormBase" id="F58E1.8"/>
    </source>
</evidence>
<dbReference type="OMA" id="LEICRNY"/>
<dbReference type="RefSeq" id="NP_494041.2">
    <property type="nucleotide sequence ID" value="NM_061640.4"/>
</dbReference>
<dbReference type="Pfam" id="PF07735">
    <property type="entry name" value="FBA_2"/>
    <property type="match status" value="1"/>
</dbReference>
<dbReference type="OrthoDB" id="5876939at2759"/>
<dbReference type="HOGENOM" id="CLU_028840_1_4_1"/>
<evidence type="ECO:0000313" key="4">
    <source>
        <dbReference type="Proteomes" id="UP000001940"/>
    </source>
</evidence>
<dbReference type="GeneID" id="186513"/>
<dbReference type="Bgee" id="WBGene00019039">
    <property type="expression patterns" value="Expressed in embryo and 4 other cell types or tissues"/>
</dbReference>
<dbReference type="PaxDb" id="6239-F58E1.8"/>
<dbReference type="PANTHER" id="PTHR22899">
    <property type="entry name" value="CYCLIN-RELATED F-BOX FAMILY"/>
    <property type="match status" value="1"/>
</dbReference>
<dbReference type="EMBL" id="BX284602">
    <property type="protein sequence ID" value="CCD71280.1"/>
    <property type="molecule type" value="Genomic_DNA"/>
</dbReference>
<proteinExistence type="predicted"/>
<dbReference type="Proteomes" id="UP000001940">
    <property type="component" value="Chromosome II"/>
</dbReference>
<reference evidence="3 4" key="1">
    <citation type="journal article" date="1998" name="Science">
        <title>Genome sequence of the nematode C. elegans: a platform for investigating biology.</title>
        <authorList>
            <consortium name="The C. elegans sequencing consortium"/>
            <person name="Sulson J.E."/>
            <person name="Waterston R."/>
        </authorList>
    </citation>
    <scope>NUCLEOTIDE SEQUENCE [LARGE SCALE GENOMIC DNA]</scope>
    <source>
        <strain evidence="3 4">Bristol N2</strain>
    </source>
</reference>
<sequence>MTAIALPILRLPHNSLQLSLKQMSLVEHLTLSFISNKTKQLIKISMKNYDIAQIFMGLPISIEFDSRSIDYPSIIFDFNPDQEIVRIYNSEQNGSITELNLPGITEKQWIEHISSVLIQNRKVVLISSLSERKIEDIYDSIKELDIVALHMISSQFQDCNLLKLFPTLEELTVSENPLSAPIFAQNFQSLTAPNVAFDNIFFSNCINLVLYHQVISDKDLNIFMRNWIKGSNPRLRKLTNASNEHNRVIVESVFFQGIAYIETRDYCDEDTFDKEFEIKSEDGVKAKVILSTYRFMFCIEDF</sequence>
<evidence type="ECO:0000259" key="2">
    <source>
        <dbReference type="Pfam" id="PF07735"/>
    </source>
</evidence>
<dbReference type="AlphaFoldDB" id="Q9TZG4"/>
<dbReference type="CTD" id="186513"/>
<feature type="domain" description="F-box" evidence="1">
    <location>
        <begin position="8"/>
        <end position="45"/>
    </location>
</feature>
<dbReference type="InterPro" id="IPR012885">
    <property type="entry name" value="F-box_Sdz-33"/>
</dbReference>